<feature type="transmembrane region" description="Helical" evidence="1">
    <location>
        <begin position="41"/>
        <end position="63"/>
    </location>
</feature>
<comment type="caution">
    <text evidence="3">The sequence shown here is derived from an EMBL/GenBank/DDBJ whole genome shotgun (WGS) entry which is preliminary data.</text>
</comment>
<evidence type="ECO:0000313" key="3">
    <source>
        <dbReference type="EMBL" id="MCO6050791.1"/>
    </source>
</evidence>
<gene>
    <name evidence="3" type="ORF">NGM99_13480</name>
</gene>
<protein>
    <submittedName>
        <fullName evidence="3">DMT family transporter</fullName>
    </submittedName>
</protein>
<feature type="transmembrane region" description="Helical" evidence="1">
    <location>
        <begin position="160"/>
        <end position="176"/>
    </location>
</feature>
<keyword evidence="4" id="KW-1185">Reference proteome</keyword>
<feature type="transmembrane region" description="Helical" evidence="1">
    <location>
        <begin position="243"/>
        <end position="262"/>
    </location>
</feature>
<keyword evidence="1" id="KW-0472">Membrane</keyword>
<dbReference type="PANTHER" id="PTHR22911">
    <property type="entry name" value="ACYL-MALONYL CONDENSING ENZYME-RELATED"/>
    <property type="match status" value="1"/>
</dbReference>
<feature type="transmembrane region" description="Helical" evidence="1">
    <location>
        <begin position="268"/>
        <end position="287"/>
    </location>
</feature>
<feature type="transmembrane region" description="Helical" evidence="1">
    <location>
        <begin position="183"/>
        <end position="206"/>
    </location>
</feature>
<feature type="transmembrane region" description="Helical" evidence="1">
    <location>
        <begin position="79"/>
        <end position="98"/>
    </location>
</feature>
<reference evidence="3 4" key="1">
    <citation type="submission" date="2022-06" db="EMBL/GenBank/DDBJ databases">
        <title>Mesorhizobium sp. strain RP14 Genome sequencing and assembly.</title>
        <authorList>
            <person name="Kim I."/>
        </authorList>
    </citation>
    <scope>NUCLEOTIDE SEQUENCE [LARGE SCALE GENOMIC DNA]</scope>
    <source>
        <strain evidence="4">RP14(2022)</strain>
    </source>
</reference>
<feature type="transmembrane region" description="Helical" evidence="1">
    <location>
        <begin position="104"/>
        <end position="123"/>
    </location>
</feature>
<keyword evidence="1" id="KW-0812">Transmembrane</keyword>
<sequence length="307" mass="32477">MTADVPRPRLSSYAKGLALTAFGGFILTFDIPLIRAAQGDAWSILATRTALTLVVGLIGWLIWRRFDRNAPPLIPGGKGLLVALFYGASSLTFVLSVFNTATANVVFILALNSMFAALLSWAFLNERPRLGTLVAMGATLVGIAIIVGDGLGNGRIFGDLMAALSTFLLACGITVARSSGRPMGMAAITGTVLPCIVALAMVGARGGFEIEVPFWIVFNGAVVTPIALFCLSTGPRYISGPEVAMFYLLETVLAPIWVWIIFTEVPSRNTLIGGSILIGALTAHSVWQLSAARRRSRAVYSAAIGMP</sequence>
<feature type="transmembrane region" description="Helical" evidence="1">
    <location>
        <begin position="12"/>
        <end position="29"/>
    </location>
</feature>
<organism evidence="3 4">
    <name type="scientific">Mesorhizobium liriopis</name>
    <dbReference type="NCBI Taxonomy" id="2953882"/>
    <lineage>
        <taxon>Bacteria</taxon>
        <taxon>Pseudomonadati</taxon>
        <taxon>Pseudomonadota</taxon>
        <taxon>Alphaproteobacteria</taxon>
        <taxon>Hyphomicrobiales</taxon>
        <taxon>Phyllobacteriaceae</taxon>
        <taxon>Mesorhizobium</taxon>
    </lineage>
</organism>
<dbReference type="Proteomes" id="UP001205906">
    <property type="component" value="Unassembled WGS sequence"/>
</dbReference>
<dbReference type="PANTHER" id="PTHR22911:SF135">
    <property type="entry name" value="BLR4310 PROTEIN"/>
    <property type="match status" value="1"/>
</dbReference>
<feature type="transmembrane region" description="Helical" evidence="1">
    <location>
        <begin position="130"/>
        <end position="148"/>
    </location>
</feature>
<evidence type="ECO:0000313" key="4">
    <source>
        <dbReference type="Proteomes" id="UP001205906"/>
    </source>
</evidence>
<evidence type="ECO:0000259" key="2">
    <source>
        <dbReference type="Pfam" id="PF00892"/>
    </source>
</evidence>
<dbReference type="RefSeq" id="WP_252819723.1">
    <property type="nucleotide sequence ID" value="NZ_JAMXQS010000006.1"/>
</dbReference>
<feature type="domain" description="EamA" evidence="2">
    <location>
        <begin position="16"/>
        <end position="147"/>
    </location>
</feature>
<name>A0ABT1C9F1_9HYPH</name>
<feature type="transmembrane region" description="Helical" evidence="1">
    <location>
        <begin position="212"/>
        <end position="231"/>
    </location>
</feature>
<dbReference type="SUPFAM" id="SSF103481">
    <property type="entry name" value="Multidrug resistance efflux transporter EmrE"/>
    <property type="match status" value="2"/>
</dbReference>
<dbReference type="InterPro" id="IPR037185">
    <property type="entry name" value="EmrE-like"/>
</dbReference>
<dbReference type="EMBL" id="JAMXQS010000006">
    <property type="protein sequence ID" value="MCO6050791.1"/>
    <property type="molecule type" value="Genomic_DNA"/>
</dbReference>
<proteinExistence type="predicted"/>
<keyword evidence="1" id="KW-1133">Transmembrane helix</keyword>
<evidence type="ECO:0000256" key="1">
    <source>
        <dbReference type="SAM" id="Phobius"/>
    </source>
</evidence>
<dbReference type="InterPro" id="IPR000620">
    <property type="entry name" value="EamA_dom"/>
</dbReference>
<dbReference type="Pfam" id="PF00892">
    <property type="entry name" value="EamA"/>
    <property type="match status" value="1"/>
</dbReference>
<accession>A0ABT1C9F1</accession>